<dbReference type="GO" id="GO:0046872">
    <property type="term" value="F:metal ion binding"/>
    <property type="evidence" value="ECO:0007669"/>
    <property type="project" value="UniProtKB-KW"/>
</dbReference>
<dbReference type="SMART" id="SM00562">
    <property type="entry name" value="NDK"/>
    <property type="match status" value="1"/>
</dbReference>
<evidence type="ECO:0000313" key="16">
    <source>
        <dbReference type="EMBL" id="HEH83294.1"/>
    </source>
</evidence>
<sequence length="137" mass="15270">MERTFVMVKPDGFRRGLVGEVLARFERKGFRILALKALRIPRELAERHYAEHREKPFFASLVGFITSGPVVALVLEGPGAVAEVRKMVGATHPKDALPGTIRGDYATTIDENVIHASATLEDAEREIALFFRPEELL</sequence>
<name>A0A7C2C3V1_9DEIN</name>
<feature type="active site" description="Pros-phosphohistidine intermediate" evidence="12 13">
    <location>
        <position position="115"/>
    </location>
</feature>
<dbReference type="EC" id="2.7.4.6" evidence="3 12"/>
<dbReference type="PRINTS" id="PR01243">
    <property type="entry name" value="NUCDPKINASE"/>
</dbReference>
<comment type="catalytic activity">
    <reaction evidence="12">
        <text>a ribonucleoside 5'-diphosphate + ATP = a ribonucleoside 5'-triphosphate + ADP</text>
        <dbReference type="Rhea" id="RHEA:18113"/>
        <dbReference type="ChEBI" id="CHEBI:30616"/>
        <dbReference type="ChEBI" id="CHEBI:57930"/>
        <dbReference type="ChEBI" id="CHEBI:61557"/>
        <dbReference type="ChEBI" id="CHEBI:456216"/>
        <dbReference type="EC" id="2.7.4.6"/>
    </reaction>
</comment>
<dbReference type="InterPro" id="IPR036850">
    <property type="entry name" value="NDK-like_dom_sf"/>
</dbReference>
<evidence type="ECO:0000256" key="14">
    <source>
        <dbReference type="RuleBase" id="RU004011"/>
    </source>
</evidence>
<proteinExistence type="inferred from homology"/>
<evidence type="ECO:0000256" key="8">
    <source>
        <dbReference type="ARBA" id="ARBA00022777"/>
    </source>
</evidence>
<feature type="binding site" evidence="12 13">
    <location>
        <position position="85"/>
    </location>
    <ligand>
        <name>ATP</name>
        <dbReference type="ChEBI" id="CHEBI:30616"/>
    </ligand>
</feature>
<evidence type="ECO:0000256" key="10">
    <source>
        <dbReference type="ARBA" id="ARBA00022842"/>
    </source>
</evidence>
<reference evidence="16" key="1">
    <citation type="journal article" date="2020" name="mSystems">
        <title>Genome- and Community-Level Interaction Insights into Carbon Utilization and Element Cycling Functions of Hydrothermarchaeota in Hydrothermal Sediment.</title>
        <authorList>
            <person name="Zhou Z."/>
            <person name="Liu Y."/>
            <person name="Xu W."/>
            <person name="Pan J."/>
            <person name="Luo Z.H."/>
            <person name="Li M."/>
        </authorList>
    </citation>
    <scope>NUCLEOTIDE SEQUENCE [LARGE SCALE GENOMIC DNA]</scope>
    <source>
        <strain evidence="17">SpSt-189</strain>
        <strain evidence="16">SpSt-246</strain>
    </source>
</reference>
<gene>
    <name evidence="12" type="primary">ndk</name>
    <name evidence="17" type="ORF">ENP09_00355</name>
    <name evidence="16" type="ORF">ENP73_10180</name>
</gene>
<keyword evidence="8 12" id="KW-0418">Kinase</keyword>
<comment type="similarity">
    <text evidence="2 12 13 14">Belongs to the NDK family.</text>
</comment>
<dbReference type="GO" id="GO:0005524">
    <property type="term" value="F:ATP binding"/>
    <property type="evidence" value="ECO:0007669"/>
    <property type="project" value="UniProtKB-UniRule"/>
</dbReference>
<comment type="cofactor">
    <cofactor evidence="1 12">
        <name>Mg(2+)</name>
        <dbReference type="ChEBI" id="CHEBI:18420"/>
    </cofactor>
</comment>
<dbReference type="AlphaFoldDB" id="A0A7C2C3V1"/>
<dbReference type="InterPro" id="IPR001564">
    <property type="entry name" value="Nucleoside_diP_kinase"/>
</dbReference>
<feature type="binding site" evidence="12 13">
    <location>
        <position position="102"/>
    </location>
    <ligand>
        <name>ATP</name>
        <dbReference type="ChEBI" id="CHEBI:30616"/>
    </ligand>
</feature>
<feature type="binding site" evidence="12 13">
    <location>
        <position position="9"/>
    </location>
    <ligand>
        <name>ATP</name>
        <dbReference type="ChEBI" id="CHEBI:30616"/>
    </ligand>
</feature>
<comment type="function">
    <text evidence="12">Major role in the synthesis of nucleoside triphosphates other than ATP. The ATP gamma phosphate is transferred to the NDP beta phosphate via a ping-pong mechanism, using a phosphorylated active-site intermediate.</text>
</comment>
<dbReference type="HAMAP" id="MF_00451">
    <property type="entry name" value="NDP_kinase"/>
    <property type="match status" value="1"/>
</dbReference>
<comment type="catalytic activity">
    <reaction evidence="12">
        <text>a 2'-deoxyribonucleoside 5'-diphosphate + ATP = a 2'-deoxyribonucleoside 5'-triphosphate + ADP</text>
        <dbReference type="Rhea" id="RHEA:44640"/>
        <dbReference type="ChEBI" id="CHEBI:30616"/>
        <dbReference type="ChEBI" id="CHEBI:61560"/>
        <dbReference type="ChEBI" id="CHEBI:73316"/>
        <dbReference type="ChEBI" id="CHEBI:456216"/>
        <dbReference type="EC" id="2.7.4.6"/>
    </reaction>
</comment>
<dbReference type="PROSITE" id="PS51374">
    <property type="entry name" value="NDPK_LIKE"/>
    <property type="match status" value="1"/>
</dbReference>
<keyword evidence="6 12" id="KW-0479">Metal-binding</keyword>
<protein>
    <recommendedName>
        <fullName evidence="4 12">Nucleoside diphosphate kinase</fullName>
        <shortName evidence="12">NDK</shortName>
        <shortName evidence="12">NDP kinase</shortName>
        <ecNumber evidence="3 12">2.7.4.6</ecNumber>
    </recommendedName>
    <alternativeName>
        <fullName evidence="12">Nucleoside-2-P kinase</fullName>
    </alternativeName>
</protein>
<feature type="domain" description="Nucleoside diphosphate kinase-like" evidence="15">
    <location>
        <begin position="1"/>
        <end position="137"/>
    </location>
</feature>
<dbReference type="CDD" id="cd04413">
    <property type="entry name" value="NDPk_I"/>
    <property type="match status" value="1"/>
</dbReference>
<dbReference type="EMBL" id="DSHZ01000018">
    <property type="protein sequence ID" value="HEO41362.1"/>
    <property type="molecule type" value="Genomic_DNA"/>
</dbReference>
<evidence type="ECO:0000256" key="1">
    <source>
        <dbReference type="ARBA" id="ARBA00001946"/>
    </source>
</evidence>
<evidence type="ECO:0000256" key="4">
    <source>
        <dbReference type="ARBA" id="ARBA00017632"/>
    </source>
</evidence>
<accession>A0A7C2C3V1</accession>
<dbReference type="GO" id="GO:0006183">
    <property type="term" value="P:GTP biosynthetic process"/>
    <property type="evidence" value="ECO:0007669"/>
    <property type="project" value="UniProtKB-UniRule"/>
</dbReference>
<evidence type="ECO:0000256" key="3">
    <source>
        <dbReference type="ARBA" id="ARBA00012966"/>
    </source>
</evidence>
<feature type="binding site" evidence="12 13">
    <location>
        <position position="112"/>
    </location>
    <ligand>
        <name>ATP</name>
        <dbReference type="ChEBI" id="CHEBI:30616"/>
    </ligand>
</feature>
<organism evidence="16">
    <name type="scientific">Thermus islandicus</name>
    <dbReference type="NCBI Taxonomy" id="540988"/>
    <lineage>
        <taxon>Bacteria</taxon>
        <taxon>Thermotogati</taxon>
        <taxon>Deinococcota</taxon>
        <taxon>Deinococci</taxon>
        <taxon>Thermales</taxon>
        <taxon>Thermaceae</taxon>
        <taxon>Thermus</taxon>
    </lineage>
</organism>
<dbReference type="InterPro" id="IPR034907">
    <property type="entry name" value="NDK-like_dom"/>
</dbReference>
<evidence type="ECO:0000259" key="15">
    <source>
        <dbReference type="SMART" id="SM00562"/>
    </source>
</evidence>
<evidence type="ECO:0000256" key="13">
    <source>
        <dbReference type="PROSITE-ProRule" id="PRU00706"/>
    </source>
</evidence>
<feature type="binding site" evidence="12 13">
    <location>
        <position position="57"/>
    </location>
    <ligand>
        <name>ATP</name>
        <dbReference type="ChEBI" id="CHEBI:30616"/>
    </ligand>
</feature>
<dbReference type="GO" id="GO:0006228">
    <property type="term" value="P:UTP biosynthetic process"/>
    <property type="evidence" value="ECO:0007669"/>
    <property type="project" value="UniProtKB-UniRule"/>
</dbReference>
<evidence type="ECO:0000256" key="7">
    <source>
        <dbReference type="ARBA" id="ARBA00022741"/>
    </source>
</evidence>
<evidence type="ECO:0000256" key="11">
    <source>
        <dbReference type="ARBA" id="ARBA00023080"/>
    </source>
</evidence>
<comment type="subcellular location">
    <subcellularLocation>
        <location evidence="12">Cytoplasm</location>
    </subcellularLocation>
</comment>
<keyword evidence="10 12" id="KW-0460">Magnesium</keyword>
<comment type="subunit">
    <text evidence="12">Homotetramer.</text>
</comment>
<keyword evidence="7 12" id="KW-0547">Nucleotide-binding</keyword>
<dbReference type="FunFam" id="3.30.70.141:FF:000003">
    <property type="entry name" value="Nucleoside diphosphate kinase"/>
    <property type="match status" value="1"/>
</dbReference>
<comment type="caution">
    <text evidence="16">The sequence shown here is derived from an EMBL/GenBank/DDBJ whole genome shotgun (WGS) entry which is preliminary data.</text>
</comment>
<feature type="binding site" evidence="12 13">
    <location>
        <position position="91"/>
    </location>
    <ligand>
        <name>ATP</name>
        <dbReference type="ChEBI" id="CHEBI:30616"/>
    </ligand>
</feature>
<evidence type="ECO:0000256" key="12">
    <source>
        <dbReference type="HAMAP-Rule" id="MF_00451"/>
    </source>
</evidence>
<keyword evidence="11 12" id="KW-0546">Nucleotide metabolism</keyword>
<dbReference type="GO" id="GO:0006241">
    <property type="term" value="P:CTP biosynthetic process"/>
    <property type="evidence" value="ECO:0007669"/>
    <property type="project" value="UniProtKB-UniRule"/>
</dbReference>
<dbReference type="PANTHER" id="PTHR11349">
    <property type="entry name" value="NUCLEOSIDE DIPHOSPHATE KINASE"/>
    <property type="match status" value="1"/>
</dbReference>
<keyword evidence="12" id="KW-0597">Phosphoprotein</keyword>
<dbReference type="NCBIfam" id="NF001908">
    <property type="entry name" value="PRK00668.1"/>
    <property type="match status" value="1"/>
</dbReference>
<dbReference type="GO" id="GO:0004550">
    <property type="term" value="F:nucleoside diphosphate kinase activity"/>
    <property type="evidence" value="ECO:0007669"/>
    <property type="project" value="UniProtKB-UniRule"/>
</dbReference>
<keyword evidence="12" id="KW-0963">Cytoplasm</keyword>
<evidence type="ECO:0000256" key="5">
    <source>
        <dbReference type="ARBA" id="ARBA00022679"/>
    </source>
</evidence>
<dbReference type="EMBL" id="DSKL01000397">
    <property type="protein sequence ID" value="HEH83294.1"/>
    <property type="molecule type" value="Genomic_DNA"/>
</dbReference>
<evidence type="ECO:0000256" key="2">
    <source>
        <dbReference type="ARBA" id="ARBA00008142"/>
    </source>
</evidence>
<keyword evidence="5 12" id="KW-0808">Transferase</keyword>
<dbReference type="SUPFAM" id="SSF54919">
    <property type="entry name" value="Nucleoside diphosphate kinase, NDK"/>
    <property type="match status" value="1"/>
</dbReference>
<keyword evidence="9 12" id="KW-0067">ATP-binding</keyword>
<evidence type="ECO:0000313" key="17">
    <source>
        <dbReference type="EMBL" id="HEO41362.1"/>
    </source>
</evidence>
<dbReference type="Pfam" id="PF00334">
    <property type="entry name" value="NDK"/>
    <property type="match status" value="1"/>
</dbReference>
<dbReference type="GO" id="GO:0005737">
    <property type="term" value="C:cytoplasm"/>
    <property type="evidence" value="ECO:0007669"/>
    <property type="project" value="UniProtKB-SubCell"/>
</dbReference>
<evidence type="ECO:0000256" key="6">
    <source>
        <dbReference type="ARBA" id="ARBA00022723"/>
    </source>
</evidence>
<dbReference type="Gene3D" id="3.30.70.141">
    <property type="entry name" value="Nucleoside diphosphate kinase-like domain"/>
    <property type="match status" value="1"/>
</dbReference>
<evidence type="ECO:0000256" key="9">
    <source>
        <dbReference type="ARBA" id="ARBA00022840"/>
    </source>
</evidence>